<gene>
    <name evidence="2" type="ORF">RF11_12319</name>
</gene>
<evidence type="ECO:0000256" key="1">
    <source>
        <dbReference type="SAM" id="Phobius"/>
    </source>
</evidence>
<sequence length="146" mass="16033">MSPQPDVLTQVDCEEKLIGRCSPNIYHFSAPRILPLKYLYFEAEMSKTVNTVMLVHMKVSVIDAKITLAHETVAQQLQTLTVTTKIDGHPKDSNIKLLVSVGCSIALALVILTTVAFGFRKVNPPISLDETGRKDQGRGISIVNPC</sequence>
<dbReference type="Proteomes" id="UP000031668">
    <property type="component" value="Unassembled WGS sequence"/>
</dbReference>
<evidence type="ECO:0000313" key="3">
    <source>
        <dbReference type="Proteomes" id="UP000031668"/>
    </source>
</evidence>
<organism evidence="2 3">
    <name type="scientific">Thelohanellus kitauei</name>
    <name type="common">Myxosporean</name>
    <dbReference type="NCBI Taxonomy" id="669202"/>
    <lineage>
        <taxon>Eukaryota</taxon>
        <taxon>Metazoa</taxon>
        <taxon>Cnidaria</taxon>
        <taxon>Myxozoa</taxon>
        <taxon>Myxosporea</taxon>
        <taxon>Bivalvulida</taxon>
        <taxon>Platysporina</taxon>
        <taxon>Myxobolidae</taxon>
        <taxon>Thelohanellus</taxon>
    </lineage>
</organism>
<evidence type="ECO:0000313" key="2">
    <source>
        <dbReference type="EMBL" id="KII67784.1"/>
    </source>
</evidence>
<accession>A0A0C2IQQ3</accession>
<dbReference type="AlphaFoldDB" id="A0A0C2IQQ3"/>
<protein>
    <submittedName>
        <fullName evidence="2">Uncharacterized protein</fullName>
    </submittedName>
</protein>
<keyword evidence="1" id="KW-0472">Membrane</keyword>
<proteinExistence type="predicted"/>
<feature type="transmembrane region" description="Helical" evidence="1">
    <location>
        <begin position="97"/>
        <end position="119"/>
    </location>
</feature>
<keyword evidence="3" id="KW-1185">Reference proteome</keyword>
<name>A0A0C2IQQ3_THEKT</name>
<keyword evidence="1" id="KW-0812">Transmembrane</keyword>
<comment type="caution">
    <text evidence="2">The sequence shown here is derived from an EMBL/GenBank/DDBJ whole genome shotgun (WGS) entry which is preliminary data.</text>
</comment>
<reference evidence="2 3" key="1">
    <citation type="journal article" date="2014" name="Genome Biol. Evol.">
        <title>The genome of the myxosporean Thelohanellus kitauei shows adaptations to nutrient acquisition within its fish host.</title>
        <authorList>
            <person name="Yang Y."/>
            <person name="Xiong J."/>
            <person name="Zhou Z."/>
            <person name="Huo F."/>
            <person name="Miao W."/>
            <person name="Ran C."/>
            <person name="Liu Y."/>
            <person name="Zhang J."/>
            <person name="Feng J."/>
            <person name="Wang M."/>
            <person name="Wang M."/>
            <person name="Wang L."/>
            <person name="Yao B."/>
        </authorList>
    </citation>
    <scope>NUCLEOTIDE SEQUENCE [LARGE SCALE GENOMIC DNA]</scope>
    <source>
        <strain evidence="2">Wuqing</strain>
    </source>
</reference>
<dbReference type="EMBL" id="JWZT01003082">
    <property type="protein sequence ID" value="KII67784.1"/>
    <property type="molecule type" value="Genomic_DNA"/>
</dbReference>
<keyword evidence="1" id="KW-1133">Transmembrane helix</keyword>